<dbReference type="Proteomes" id="UP001362999">
    <property type="component" value="Unassembled WGS sequence"/>
</dbReference>
<gene>
    <name evidence="1" type="ORF">R3P38DRAFT_2808659</name>
</gene>
<organism evidence="1 2">
    <name type="scientific">Favolaschia claudopus</name>
    <dbReference type="NCBI Taxonomy" id="2862362"/>
    <lineage>
        <taxon>Eukaryota</taxon>
        <taxon>Fungi</taxon>
        <taxon>Dikarya</taxon>
        <taxon>Basidiomycota</taxon>
        <taxon>Agaricomycotina</taxon>
        <taxon>Agaricomycetes</taxon>
        <taxon>Agaricomycetidae</taxon>
        <taxon>Agaricales</taxon>
        <taxon>Marasmiineae</taxon>
        <taxon>Mycenaceae</taxon>
        <taxon>Favolaschia</taxon>
    </lineage>
</organism>
<accession>A0AAV9ZFH9</accession>
<sequence length="153" mass="17358">MPSPYPWLPEQEMDQKCIEFHSLIPIIIIIRESLLPPGNTPSGLSAGSYKFQVISHSFCLWSEHKATPNPIPDGKRQSSYERIPLPWPNTGSINGKDEDGRTNNFMNPALNDLALKIMTMGRRPLYKNHSKKFKKYTSSFVAALSILPAQFVW</sequence>
<dbReference type="AlphaFoldDB" id="A0AAV9ZFH9"/>
<dbReference type="EMBL" id="JAWWNJ010000154">
    <property type="protein sequence ID" value="KAK6981075.1"/>
    <property type="molecule type" value="Genomic_DNA"/>
</dbReference>
<keyword evidence="2" id="KW-1185">Reference proteome</keyword>
<protein>
    <submittedName>
        <fullName evidence="1">Uncharacterized protein</fullName>
    </submittedName>
</protein>
<name>A0AAV9ZFH9_9AGAR</name>
<proteinExistence type="predicted"/>
<evidence type="ECO:0000313" key="1">
    <source>
        <dbReference type="EMBL" id="KAK6981075.1"/>
    </source>
</evidence>
<comment type="caution">
    <text evidence="1">The sequence shown here is derived from an EMBL/GenBank/DDBJ whole genome shotgun (WGS) entry which is preliminary data.</text>
</comment>
<reference evidence="1 2" key="1">
    <citation type="journal article" date="2024" name="J Genomics">
        <title>Draft genome sequencing and assembly of Favolaschia claudopus CIRM-BRFM 2984 isolated from oak limbs.</title>
        <authorList>
            <person name="Navarro D."/>
            <person name="Drula E."/>
            <person name="Chaduli D."/>
            <person name="Cazenave R."/>
            <person name="Ahrendt S."/>
            <person name="Wang J."/>
            <person name="Lipzen A."/>
            <person name="Daum C."/>
            <person name="Barry K."/>
            <person name="Grigoriev I.V."/>
            <person name="Favel A."/>
            <person name="Rosso M.N."/>
            <person name="Martin F."/>
        </authorList>
    </citation>
    <scope>NUCLEOTIDE SEQUENCE [LARGE SCALE GENOMIC DNA]</scope>
    <source>
        <strain evidence="1 2">CIRM-BRFM 2984</strain>
    </source>
</reference>
<evidence type="ECO:0000313" key="2">
    <source>
        <dbReference type="Proteomes" id="UP001362999"/>
    </source>
</evidence>